<evidence type="ECO:0000313" key="3">
    <source>
        <dbReference type="EMBL" id="TMW65392.1"/>
    </source>
</evidence>
<feature type="coiled-coil region" evidence="1">
    <location>
        <begin position="187"/>
        <end position="214"/>
    </location>
</feature>
<evidence type="ECO:0008006" key="5">
    <source>
        <dbReference type="Google" id="ProtNLM"/>
    </source>
</evidence>
<accession>A0A8K1CKZ5</accession>
<sequence length="510" mass="57384">MRLGAITESLPEMESKPKLEVDDARRYGNMTGMTETGDRTWRTSTGKRSTRDQQPDAASSPSISYASDAVAGLDLSSVSSLCHELIAKKRMMLNAVTLASPTSEMDGSRDGVKGSDDEPGDHSDNGMRSVKLPTAPLSEEDMIKRKAQRRREQVRAASRRCRDRQRRETEELRMKVFKLEEFIAHTLQTYESELRRQQLQIEGLQQENESLRYRLGMSASPSAPPTVIPSVPSPPVAPAPAPVAPVVHQPYESPIKSAPISDEANTLSDDIRRIKWDAARIQNVHSTVNLATRALVSIRNTITPVPEVSRQAFGWQFEMWDDGALFYAKTEKFFRGVRAYDVAQRFFNVDYGKYMETFHEVKDKKVLKQLGPNIKIVQTVKQHPGKELSASVTCNFIARDEQFAGERWVTGIVSVGSAQHLFFTHEDECNGYMYEDVTRVMSDGREVRGCVAYGLGRYQSNGMDLKLLVEELAKATASVVLRWESLFINDYMIDEEEHLGDIESLSFADE</sequence>
<gene>
    <name evidence="3" type="ORF">Poli38472_008034</name>
</gene>
<protein>
    <recommendedName>
        <fullName evidence="5">BZIP domain-containing protein</fullName>
    </recommendedName>
</protein>
<feature type="compositionally biased region" description="Basic and acidic residues" evidence="2">
    <location>
        <begin position="106"/>
        <end position="125"/>
    </location>
</feature>
<dbReference type="Proteomes" id="UP000794436">
    <property type="component" value="Unassembled WGS sequence"/>
</dbReference>
<dbReference type="EMBL" id="SPLM01000037">
    <property type="protein sequence ID" value="TMW65392.1"/>
    <property type="molecule type" value="Genomic_DNA"/>
</dbReference>
<feature type="region of interest" description="Disordered" evidence="2">
    <location>
        <begin position="1"/>
        <end position="62"/>
    </location>
</feature>
<dbReference type="OrthoDB" id="123206at2759"/>
<proteinExistence type="predicted"/>
<organism evidence="3 4">
    <name type="scientific">Pythium oligandrum</name>
    <name type="common">Mycoparasitic fungus</name>
    <dbReference type="NCBI Taxonomy" id="41045"/>
    <lineage>
        <taxon>Eukaryota</taxon>
        <taxon>Sar</taxon>
        <taxon>Stramenopiles</taxon>
        <taxon>Oomycota</taxon>
        <taxon>Peronosporomycetes</taxon>
        <taxon>Pythiales</taxon>
        <taxon>Pythiaceae</taxon>
        <taxon>Pythium</taxon>
    </lineage>
</organism>
<dbReference type="AlphaFoldDB" id="A0A8K1CKZ5"/>
<reference evidence="3" key="1">
    <citation type="submission" date="2019-03" db="EMBL/GenBank/DDBJ databases">
        <title>Long read genome sequence of the mycoparasitic Pythium oligandrum ATCC 38472 isolated from sugarbeet rhizosphere.</title>
        <authorList>
            <person name="Gaulin E."/>
        </authorList>
    </citation>
    <scope>NUCLEOTIDE SEQUENCE</scope>
    <source>
        <strain evidence="3">ATCC 38472_TT</strain>
    </source>
</reference>
<keyword evidence="1" id="KW-0175">Coiled coil</keyword>
<feature type="compositionally biased region" description="Basic and acidic residues" evidence="2">
    <location>
        <begin position="13"/>
        <end position="26"/>
    </location>
</feature>
<evidence type="ECO:0000256" key="2">
    <source>
        <dbReference type="SAM" id="MobiDB-lite"/>
    </source>
</evidence>
<evidence type="ECO:0000256" key="1">
    <source>
        <dbReference type="SAM" id="Coils"/>
    </source>
</evidence>
<comment type="caution">
    <text evidence="3">The sequence shown here is derived from an EMBL/GenBank/DDBJ whole genome shotgun (WGS) entry which is preliminary data.</text>
</comment>
<keyword evidence="4" id="KW-1185">Reference proteome</keyword>
<feature type="region of interest" description="Disordered" evidence="2">
    <location>
        <begin position="100"/>
        <end position="168"/>
    </location>
</feature>
<evidence type="ECO:0000313" key="4">
    <source>
        <dbReference type="Proteomes" id="UP000794436"/>
    </source>
</evidence>
<name>A0A8K1CKZ5_PYTOL</name>